<evidence type="ECO:0000259" key="1">
    <source>
        <dbReference type="Pfam" id="PF01261"/>
    </source>
</evidence>
<dbReference type="PANTHER" id="PTHR12110:SF53">
    <property type="entry name" value="BLR5974 PROTEIN"/>
    <property type="match status" value="1"/>
</dbReference>
<dbReference type="InterPro" id="IPR013022">
    <property type="entry name" value="Xyl_isomerase-like_TIM-brl"/>
</dbReference>
<organism evidence="2 3">
    <name type="scientific">Rhizobium jaguaris</name>
    <dbReference type="NCBI Taxonomy" id="1312183"/>
    <lineage>
        <taxon>Bacteria</taxon>
        <taxon>Pseudomonadati</taxon>
        <taxon>Pseudomonadota</taxon>
        <taxon>Alphaproteobacteria</taxon>
        <taxon>Hyphomicrobiales</taxon>
        <taxon>Rhizobiaceae</taxon>
        <taxon>Rhizobium/Agrobacterium group</taxon>
        <taxon>Rhizobium</taxon>
    </lineage>
</organism>
<dbReference type="PANTHER" id="PTHR12110">
    <property type="entry name" value="HYDROXYPYRUVATE ISOMERASE"/>
    <property type="match status" value="1"/>
</dbReference>
<keyword evidence="3" id="KW-1185">Reference proteome</keyword>
<dbReference type="OrthoDB" id="8421472at2"/>
<dbReference type="Gene3D" id="3.20.20.150">
    <property type="entry name" value="Divalent-metal-dependent TIM barrel enzymes"/>
    <property type="match status" value="1"/>
</dbReference>
<gene>
    <name evidence="2" type="ORF">CCGE525_37070</name>
</gene>
<dbReference type="Proteomes" id="UP000282195">
    <property type="component" value="Plasmid pRCCGE525a"/>
</dbReference>
<protein>
    <recommendedName>
        <fullName evidence="1">Xylose isomerase-like TIM barrel domain-containing protein</fullName>
    </recommendedName>
</protein>
<dbReference type="EMBL" id="CP032697">
    <property type="protein sequence ID" value="AYG64364.1"/>
    <property type="molecule type" value="Genomic_DNA"/>
</dbReference>
<accession>A0A387G884</accession>
<dbReference type="AlphaFoldDB" id="A0A387G884"/>
<sequence>MTKLFLHSYGLRYQYRHKPGFDVFALVDLAADLGFDGLNVSCFEPNYVEISGIELAQLRKLRAYLEKRNMLIDIETAGTEPAHIERLLEIGREVGAGYLRTYTKGTPDRRLRVEEAKADLAQAALLAERAGIPLLLENHEDLAASEIAEILSDVDSPWVQGLFDYVNSMLFYEDPLTSLELMRPWIRSAHLKDCIILAPDQGGLLGVPIGAGNAPVAEMTSALIGSGVDRICFENTWAYQAAMRDRRGNSALGEGYFRNPVRPLREPGEYIHIKDLLAMDPAKVVEFEYWALGHSLQWLKAEIPAFAHINIPELRKHGGPVQSVCAVGFGEGTPIFSAGH</sequence>
<dbReference type="RefSeq" id="WP_120709255.1">
    <property type="nucleotide sequence ID" value="NZ_CP032697.1"/>
</dbReference>
<dbReference type="KEGG" id="rjg:CCGE525_37070"/>
<proteinExistence type="predicted"/>
<feature type="domain" description="Xylose isomerase-like TIM barrel" evidence="1">
    <location>
        <begin position="27"/>
        <end position="239"/>
    </location>
</feature>
<geneLocation type="plasmid" evidence="3">
    <name>prccge525a</name>
</geneLocation>
<dbReference type="InterPro" id="IPR050312">
    <property type="entry name" value="IolE/XylAMocC-like"/>
</dbReference>
<dbReference type="Pfam" id="PF01261">
    <property type="entry name" value="AP_endonuc_2"/>
    <property type="match status" value="1"/>
</dbReference>
<evidence type="ECO:0000313" key="3">
    <source>
        <dbReference type="Proteomes" id="UP000282195"/>
    </source>
</evidence>
<dbReference type="SUPFAM" id="SSF51658">
    <property type="entry name" value="Xylose isomerase-like"/>
    <property type="match status" value="1"/>
</dbReference>
<keyword evidence="2" id="KW-0614">Plasmid</keyword>
<dbReference type="InterPro" id="IPR036237">
    <property type="entry name" value="Xyl_isomerase-like_sf"/>
</dbReference>
<name>A0A387G884_9HYPH</name>
<reference evidence="2 3" key="1">
    <citation type="submission" date="2018-10" db="EMBL/GenBank/DDBJ databases">
        <title>Rhizobium etli, R. leguminosarum and a new Rhizobium genospecies from Phaseolus dumosus.</title>
        <authorList>
            <person name="Ramirez-Puebla S.T."/>
            <person name="Rogel-Hernandez M.A."/>
            <person name="Guerrero G."/>
            <person name="Ormeno-Orrillo E."/>
            <person name="Martinez-Romero J.C."/>
            <person name="Negrete-Yankelevich S."/>
            <person name="Martinez-Romero E."/>
        </authorList>
    </citation>
    <scope>NUCLEOTIDE SEQUENCE [LARGE SCALE GENOMIC DNA]</scope>
    <source>
        <strain evidence="2 3">CCGE525</strain>
        <plasmid evidence="3">prccge525a</plasmid>
    </source>
</reference>
<evidence type="ECO:0000313" key="2">
    <source>
        <dbReference type="EMBL" id="AYG64364.1"/>
    </source>
</evidence>